<evidence type="ECO:0000313" key="7">
    <source>
        <dbReference type="EMBL" id="SDP79226.1"/>
    </source>
</evidence>
<dbReference type="CDD" id="cd07770">
    <property type="entry name" value="ASKHA_NBD_FGGY_GntK"/>
    <property type="match status" value="1"/>
</dbReference>
<proteinExistence type="inferred from homology"/>
<dbReference type="InterPro" id="IPR018483">
    <property type="entry name" value="Carb_kinase_FGGY_CS"/>
</dbReference>
<evidence type="ECO:0000259" key="6">
    <source>
        <dbReference type="Pfam" id="PF02782"/>
    </source>
</evidence>
<organism evidence="7 8">
    <name type="scientific">Litchfieldia salsa</name>
    <dbReference type="NCBI Taxonomy" id="930152"/>
    <lineage>
        <taxon>Bacteria</taxon>
        <taxon>Bacillati</taxon>
        <taxon>Bacillota</taxon>
        <taxon>Bacilli</taxon>
        <taxon>Bacillales</taxon>
        <taxon>Bacillaceae</taxon>
        <taxon>Litchfieldia</taxon>
    </lineage>
</organism>
<dbReference type="Pfam" id="PF02782">
    <property type="entry name" value="FGGY_C"/>
    <property type="match status" value="1"/>
</dbReference>
<dbReference type="Pfam" id="PF00370">
    <property type="entry name" value="FGGY_N"/>
    <property type="match status" value="1"/>
</dbReference>
<dbReference type="GO" id="GO:0016301">
    <property type="term" value="F:kinase activity"/>
    <property type="evidence" value="ECO:0007669"/>
    <property type="project" value="UniProtKB-KW"/>
</dbReference>
<gene>
    <name evidence="7" type="ORF">SAMN05216565_10750</name>
</gene>
<dbReference type="PANTHER" id="PTHR43095">
    <property type="entry name" value="SUGAR KINASE"/>
    <property type="match status" value="1"/>
</dbReference>
<dbReference type="InterPro" id="IPR043129">
    <property type="entry name" value="ATPase_NBD"/>
</dbReference>
<evidence type="ECO:0000256" key="1">
    <source>
        <dbReference type="ARBA" id="ARBA00009156"/>
    </source>
</evidence>
<dbReference type="PROSITE" id="PS00445">
    <property type="entry name" value="FGGY_KINASES_2"/>
    <property type="match status" value="1"/>
</dbReference>
<dbReference type="AlphaFoldDB" id="A0A1H0VMD4"/>
<dbReference type="SUPFAM" id="SSF53067">
    <property type="entry name" value="Actin-like ATPase domain"/>
    <property type="match status" value="2"/>
</dbReference>
<dbReference type="PANTHER" id="PTHR43095:SF2">
    <property type="entry name" value="GLUCONOKINASE"/>
    <property type="match status" value="1"/>
</dbReference>
<evidence type="ECO:0000313" key="8">
    <source>
        <dbReference type="Proteomes" id="UP000199159"/>
    </source>
</evidence>
<accession>A0A1H0VMD4</accession>
<protein>
    <submittedName>
        <fullName evidence="7">Gluconate kinase, FGGY family</fullName>
    </submittedName>
</protein>
<dbReference type="STRING" id="930152.SAMN05216565_10750"/>
<comment type="similarity">
    <text evidence="1 4">Belongs to the FGGY kinase family.</text>
</comment>
<evidence type="ECO:0000256" key="4">
    <source>
        <dbReference type="RuleBase" id="RU003733"/>
    </source>
</evidence>
<dbReference type="GO" id="GO:0016773">
    <property type="term" value="F:phosphotransferase activity, alcohol group as acceptor"/>
    <property type="evidence" value="ECO:0007669"/>
    <property type="project" value="InterPro"/>
</dbReference>
<name>A0A1H0VMD4_9BACI</name>
<feature type="domain" description="Carbohydrate kinase FGGY C-terminal" evidence="6">
    <location>
        <begin position="252"/>
        <end position="436"/>
    </location>
</feature>
<dbReference type="PIRSF" id="PIRSF000538">
    <property type="entry name" value="GlpK"/>
    <property type="match status" value="1"/>
</dbReference>
<dbReference type="EMBL" id="FNJU01000007">
    <property type="protein sequence ID" value="SDP79226.1"/>
    <property type="molecule type" value="Genomic_DNA"/>
</dbReference>
<reference evidence="8" key="1">
    <citation type="submission" date="2016-10" db="EMBL/GenBank/DDBJ databases">
        <authorList>
            <person name="Varghese N."/>
            <person name="Submissions S."/>
        </authorList>
    </citation>
    <scope>NUCLEOTIDE SEQUENCE [LARGE SCALE GENOMIC DNA]</scope>
    <source>
        <strain evidence="8">IBRC-M10078</strain>
    </source>
</reference>
<dbReference type="Gene3D" id="3.30.420.40">
    <property type="match status" value="2"/>
</dbReference>
<sequence>MGLDIGTTSVKAVVFTLKGKVVSESEKLITSYYPKPGWVEQDPDEIVQLAVLAVRDALGLANIEKNEIVTIGLSAAMHSIICIDGDGNPLSKALIWADGRSSEQAAHLMEEDGMNIYAKNGMPTHPMSPLSKLVWMKETEYEPYHNAQYFLSIKEYLVFKWFNQRVIDFSMASATGLFNGKTLKWDDELVEKAGIKKEQLSNIVPPTKVLTGLEKAVADKLGLTTEIPFVIGAADGQLANLGIGAISKGEVAITAGTSGAIRQFTKGFKLSENHETFCYAFTEDDYIIGGPTNNGGIALQWLKELLHYQGSFDDFTNEAERVTPGAEGILFFPYINGERAPLWNQHARGNFFGMTVTHKQEHFVRAVLEGITFNLYQIAKALEYSVGEPEKIYINGGLSKSKVWLQIVADVFGKEVYVSETHHSAAWGAAWTALVALGKVTSFDEIKKNIPMGSPVIPDQNNHETYLEIYRKYDMFAHDLKKYF</sequence>
<keyword evidence="2 4" id="KW-0808">Transferase</keyword>
<dbReference type="InterPro" id="IPR000577">
    <property type="entry name" value="Carb_kinase_FGGY"/>
</dbReference>
<feature type="domain" description="Carbohydrate kinase FGGY N-terminal" evidence="5">
    <location>
        <begin position="2"/>
        <end position="242"/>
    </location>
</feature>
<keyword evidence="8" id="KW-1185">Reference proteome</keyword>
<evidence type="ECO:0000256" key="2">
    <source>
        <dbReference type="ARBA" id="ARBA00022679"/>
    </source>
</evidence>
<dbReference type="InterPro" id="IPR018485">
    <property type="entry name" value="FGGY_C"/>
</dbReference>
<evidence type="ECO:0000256" key="3">
    <source>
        <dbReference type="ARBA" id="ARBA00022777"/>
    </source>
</evidence>
<dbReference type="InterPro" id="IPR050406">
    <property type="entry name" value="FGGY_Carb_Kinase"/>
</dbReference>
<keyword evidence="3 4" id="KW-0418">Kinase</keyword>
<dbReference type="InterPro" id="IPR018484">
    <property type="entry name" value="FGGY_N"/>
</dbReference>
<dbReference type="Proteomes" id="UP000199159">
    <property type="component" value="Unassembled WGS sequence"/>
</dbReference>
<evidence type="ECO:0000259" key="5">
    <source>
        <dbReference type="Pfam" id="PF00370"/>
    </source>
</evidence>
<dbReference type="GO" id="GO:0005975">
    <property type="term" value="P:carbohydrate metabolic process"/>
    <property type="evidence" value="ECO:0007669"/>
    <property type="project" value="InterPro"/>
</dbReference>